<dbReference type="RefSeq" id="WP_054021672.1">
    <property type="nucleotide sequence ID" value="NZ_BBYR01000058.1"/>
</dbReference>
<evidence type="ECO:0000256" key="1">
    <source>
        <dbReference type="ARBA" id="ARBA00004496"/>
    </source>
</evidence>
<dbReference type="Gene3D" id="3.40.50.11030">
    <property type="entry name" value="Threonylcarbamoyl-AMP synthase, C-terminal domain"/>
    <property type="match status" value="1"/>
</dbReference>
<evidence type="ECO:0000256" key="12">
    <source>
        <dbReference type="ARBA" id="ARBA00048366"/>
    </source>
</evidence>
<evidence type="ECO:0000259" key="15">
    <source>
        <dbReference type="PROSITE" id="PS51163"/>
    </source>
</evidence>
<keyword evidence="10 13" id="KW-0067">ATP-binding</keyword>
<evidence type="ECO:0000256" key="9">
    <source>
        <dbReference type="ARBA" id="ARBA00022741"/>
    </source>
</evidence>
<evidence type="ECO:0000313" key="16">
    <source>
        <dbReference type="EMBL" id="GAP37756.1"/>
    </source>
</evidence>
<dbReference type="GO" id="GO:0005737">
    <property type="term" value="C:cytoplasm"/>
    <property type="evidence" value="ECO:0007669"/>
    <property type="project" value="UniProtKB-SubCell"/>
</dbReference>
<protein>
    <recommendedName>
        <fullName evidence="4 13">Threonylcarbamoyl-AMP synthase</fullName>
        <shortName evidence="13">TC-AMP synthase</shortName>
        <ecNumber evidence="3 13">2.7.7.87</ecNumber>
    </recommendedName>
    <alternativeName>
        <fullName evidence="11 13">L-threonylcarbamoyladenylate synthase</fullName>
    </alternativeName>
</protein>
<evidence type="ECO:0000256" key="10">
    <source>
        <dbReference type="ARBA" id="ARBA00022840"/>
    </source>
</evidence>
<evidence type="ECO:0000256" key="11">
    <source>
        <dbReference type="ARBA" id="ARBA00029774"/>
    </source>
</evidence>
<name>A0A0K8P5A3_PISS1</name>
<evidence type="ECO:0000256" key="3">
    <source>
        <dbReference type="ARBA" id="ARBA00012584"/>
    </source>
</evidence>
<dbReference type="Pfam" id="PF01300">
    <property type="entry name" value="Sua5_yciO_yrdC"/>
    <property type="match status" value="1"/>
</dbReference>
<dbReference type="InterPro" id="IPR005145">
    <property type="entry name" value="Sua5_C"/>
</dbReference>
<feature type="binding site" evidence="14">
    <location>
        <position position="53"/>
    </location>
    <ligand>
        <name>ATP</name>
        <dbReference type="ChEBI" id="CHEBI:30616"/>
    </ligand>
</feature>
<comment type="similarity">
    <text evidence="2 13">Belongs to the SUA5 family.</text>
</comment>
<dbReference type="GO" id="GO:0061710">
    <property type="term" value="F:L-threonylcarbamoyladenylate synthase"/>
    <property type="evidence" value="ECO:0007669"/>
    <property type="project" value="UniProtKB-EC"/>
</dbReference>
<feature type="binding site" evidence="14">
    <location>
        <position position="150"/>
    </location>
    <ligand>
        <name>ATP</name>
        <dbReference type="ChEBI" id="CHEBI:30616"/>
    </ligand>
</feature>
<dbReference type="InterPro" id="IPR050156">
    <property type="entry name" value="TC-AMP_synthase_SUA5"/>
</dbReference>
<comment type="caution">
    <text evidence="16">The sequence shown here is derived from an EMBL/GenBank/DDBJ whole genome shotgun (WGS) entry which is preliminary data.</text>
</comment>
<dbReference type="GO" id="GO:0000049">
    <property type="term" value="F:tRNA binding"/>
    <property type="evidence" value="ECO:0007669"/>
    <property type="project" value="TreeGrafter"/>
</dbReference>
<evidence type="ECO:0000256" key="2">
    <source>
        <dbReference type="ARBA" id="ARBA00007663"/>
    </source>
</evidence>
<dbReference type="PANTHER" id="PTHR17490:SF16">
    <property type="entry name" value="THREONYLCARBAMOYL-AMP SYNTHASE"/>
    <property type="match status" value="1"/>
</dbReference>
<feature type="binding site" evidence="14">
    <location>
        <position position="193"/>
    </location>
    <ligand>
        <name>ATP</name>
        <dbReference type="ChEBI" id="CHEBI:30616"/>
    </ligand>
</feature>
<feature type="binding site" evidence="14">
    <location>
        <position position="179"/>
    </location>
    <ligand>
        <name>L-threonine</name>
        <dbReference type="ChEBI" id="CHEBI:57926"/>
    </ligand>
</feature>
<dbReference type="PIRSF" id="PIRSF004930">
    <property type="entry name" value="Tln_factor_SUA5"/>
    <property type="match status" value="1"/>
</dbReference>
<sequence>MLLDGRDPAAVAQAAEALAEGRLLAFPTETVYGLGARADDDDAVAAIFAAKGRPADHPLIVHVADAAGAAAFAARLTPLAERLMAATWPGPVTLVVARRPGVAGAAAGGQDSIGLRCPDHPVALALLAAAATRGVPGVAGPSANRFGRVSPTTAAHVRDEFGPELAVLDGGPCGVGIESSIVDCRGERPVLLRPGGWTLARLEAAAGQAFAARDASAPRVSGSLASHYAPRATVRLMPGPMLRTALGVLGDAAPGVAVYSRSPLPAPARGLRWRPMPATAEAAARELFAVLRDFDAEGMRLIWVEEPPPGPEWDGVRDRLQRAAAT</sequence>
<accession>A0A0K8P5A3</accession>
<feature type="binding site" evidence="14">
    <location>
        <position position="30"/>
    </location>
    <ligand>
        <name>L-threonine</name>
        <dbReference type="ChEBI" id="CHEBI:57926"/>
    </ligand>
</feature>
<feature type="binding site" evidence="14">
    <location>
        <position position="142"/>
    </location>
    <ligand>
        <name>L-threonine</name>
        <dbReference type="ChEBI" id="CHEBI:57926"/>
    </ligand>
</feature>
<dbReference type="PROSITE" id="PS51163">
    <property type="entry name" value="YRDC"/>
    <property type="match status" value="1"/>
</dbReference>
<feature type="binding site" evidence="14">
    <location>
        <position position="116"/>
    </location>
    <ligand>
        <name>L-threonine</name>
        <dbReference type="ChEBI" id="CHEBI:57926"/>
    </ligand>
</feature>
<keyword evidence="5 13" id="KW-0963">Cytoplasm</keyword>
<keyword evidence="6 13" id="KW-0808">Transferase</keyword>
<keyword evidence="17" id="KW-1185">Reference proteome</keyword>
<dbReference type="GO" id="GO:0008033">
    <property type="term" value="P:tRNA processing"/>
    <property type="evidence" value="ECO:0007669"/>
    <property type="project" value="UniProtKB-KW"/>
</dbReference>
<keyword evidence="8 13" id="KW-0548">Nucleotidyltransferase</keyword>
<dbReference type="NCBIfam" id="TIGR00057">
    <property type="entry name" value="L-threonylcarbamoyladenylate synthase"/>
    <property type="match status" value="1"/>
</dbReference>
<dbReference type="AlphaFoldDB" id="A0A0K8P5A3"/>
<feature type="binding site" evidence="14">
    <location>
        <position position="62"/>
    </location>
    <ligand>
        <name>L-threonine</name>
        <dbReference type="ChEBI" id="CHEBI:57926"/>
    </ligand>
</feature>
<evidence type="ECO:0000256" key="4">
    <source>
        <dbReference type="ARBA" id="ARBA00015492"/>
    </source>
</evidence>
<dbReference type="Pfam" id="PF03481">
    <property type="entry name" value="Sua5_C"/>
    <property type="match status" value="1"/>
</dbReference>
<evidence type="ECO:0000256" key="6">
    <source>
        <dbReference type="ARBA" id="ARBA00022679"/>
    </source>
</evidence>
<evidence type="ECO:0000256" key="13">
    <source>
        <dbReference type="PIRNR" id="PIRNR004930"/>
    </source>
</evidence>
<dbReference type="PANTHER" id="PTHR17490">
    <property type="entry name" value="SUA5"/>
    <property type="match status" value="1"/>
</dbReference>
<dbReference type="Proteomes" id="UP000037660">
    <property type="component" value="Unassembled WGS sequence"/>
</dbReference>
<dbReference type="SUPFAM" id="SSF55821">
    <property type="entry name" value="YrdC/RibB"/>
    <property type="match status" value="1"/>
</dbReference>
<dbReference type="OrthoDB" id="9814580at2"/>
<dbReference type="GO" id="GO:0006450">
    <property type="term" value="P:regulation of translational fidelity"/>
    <property type="evidence" value="ECO:0007669"/>
    <property type="project" value="TreeGrafter"/>
</dbReference>
<reference evidence="16 17" key="2">
    <citation type="journal article" date="2016" name="Science">
        <title>A bacterium that degrades and assimilates poly(ethylene terephthalate).</title>
        <authorList>
            <person name="Yoshida S."/>
            <person name="Hiraga K."/>
            <person name="Takehana T."/>
            <person name="Taniguchi I."/>
            <person name="Yamaji H."/>
            <person name="Maeda Y."/>
            <person name="Toyohara K."/>
            <person name="Miyamoto K."/>
            <person name="Kimura Y."/>
            <person name="Oda K."/>
        </authorList>
    </citation>
    <scope>NUCLEOTIDE SEQUENCE [LARGE SCALE GENOMIC DNA]</scope>
    <source>
        <strain evidence="17">NBRC 110686 / TISTR 2288 / 201-F6</strain>
    </source>
</reference>
<reference evidence="17" key="1">
    <citation type="submission" date="2015-07" db="EMBL/GenBank/DDBJ databases">
        <title>Discovery of a poly(ethylene terephthalate assimilation.</title>
        <authorList>
            <person name="Yoshida S."/>
            <person name="Hiraga K."/>
            <person name="Takehana T."/>
            <person name="Taniguchi I."/>
            <person name="Yamaji H."/>
            <person name="Maeda Y."/>
            <person name="Toyohara K."/>
            <person name="Miyamoto K."/>
            <person name="Kimura Y."/>
            <person name="Oda K."/>
        </authorList>
    </citation>
    <scope>NUCLEOTIDE SEQUENCE [LARGE SCALE GENOMIC DNA]</scope>
    <source>
        <strain evidence="17">NBRC 110686 / TISTR 2288 / 201-F6</strain>
    </source>
</reference>
<evidence type="ECO:0000256" key="8">
    <source>
        <dbReference type="ARBA" id="ARBA00022695"/>
    </source>
</evidence>
<keyword evidence="7 13" id="KW-0819">tRNA processing</keyword>
<comment type="catalytic activity">
    <reaction evidence="12 13">
        <text>L-threonine + hydrogencarbonate + ATP = L-threonylcarbamoyladenylate + diphosphate + H2O</text>
        <dbReference type="Rhea" id="RHEA:36407"/>
        <dbReference type="ChEBI" id="CHEBI:15377"/>
        <dbReference type="ChEBI" id="CHEBI:17544"/>
        <dbReference type="ChEBI" id="CHEBI:30616"/>
        <dbReference type="ChEBI" id="CHEBI:33019"/>
        <dbReference type="ChEBI" id="CHEBI:57926"/>
        <dbReference type="ChEBI" id="CHEBI:73682"/>
        <dbReference type="EC" id="2.7.7.87"/>
    </reaction>
</comment>
<dbReference type="InterPro" id="IPR010923">
    <property type="entry name" value="T(6)A37_SUA5"/>
</dbReference>
<organism evidence="16 17">
    <name type="scientific">Piscinibacter sakaiensis</name>
    <name type="common">Ideonella sakaiensis</name>
    <dbReference type="NCBI Taxonomy" id="1547922"/>
    <lineage>
        <taxon>Bacteria</taxon>
        <taxon>Pseudomonadati</taxon>
        <taxon>Pseudomonadota</taxon>
        <taxon>Betaproteobacteria</taxon>
        <taxon>Burkholderiales</taxon>
        <taxon>Sphaerotilaceae</taxon>
        <taxon>Piscinibacter</taxon>
    </lineage>
</organism>
<dbReference type="GO" id="GO:0003725">
    <property type="term" value="F:double-stranded RNA binding"/>
    <property type="evidence" value="ECO:0007669"/>
    <property type="project" value="UniProtKB-UniRule"/>
</dbReference>
<dbReference type="STRING" id="1547922.ISF6_3701"/>
<dbReference type="EC" id="2.7.7.87" evidence="3 13"/>
<evidence type="ECO:0000313" key="17">
    <source>
        <dbReference type="Proteomes" id="UP000037660"/>
    </source>
</evidence>
<evidence type="ECO:0000256" key="7">
    <source>
        <dbReference type="ARBA" id="ARBA00022694"/>
    </source>
</evidence>
<feature type="domain" description="YrdC-like" evidence="15">
    <location>
        <begin position="8"/>
        <end position="197"/>
    </location>
</feature>
<dbReference type="Gene3D" id="3.90.870.10">
    <property type="entry name" value="DHBP synthase"/>
    <property type="match status" value="1"/>
</dbReference>
<proteinExistence type="inferred from homology"/>
<keyword evidence="9 13" id="KW-0547">Nucleotide-binding</keyword>
<dbReference type="InterPro" id="IPR017945">
    <property type="entry name" value="DHBP_synth_RibB-like_a/b_dom"/>
</dbReference>
<comment type="subcellular location">
    <subcellularLocation>
        <location evidence="1 13">Cytoplasm</location>
    </subcellularLocation>
</comment>
<feature type="binding site" evidence="14">
    <location>
        <position position="228"/>
    </location>
    <ligand>
        <name>ATP</name>
        <dbReference type="ChEBI" id="CHEBI:30616"/>
    </ligand>
</feature>
<gene>
    <name evidence="16" type="ORF">ISF6_3701</name>
</gene>
<evidence type="ECO:0000256" key="5">
    <source>
        <dbReference type="ARBA" id="ARBA00022490"/>
    </source>
</evidence>
<comment type="function">
    <text evidence="13">Required for the formation of a threonylcarbamoyl group on adenosine at position 37 (t(6)A37) in tRNAs that read codons beginning with adenine.</text>
</comment>
<evidence type="ECO:0000256" key="14">
    <source>
        <dbReference type="PIRSR" id="PIRSR004930-1"/>
    </source>
</evidence>
<dbReference type="InterPro" id="IPR006070">
    <property type="entry name" value="Sua5-like_dom"/>
</dbReference>
<dbReference type="EMBL" id="BBYR01000058">
    <property type="protein sequence ID" value="GAP37756.1"/>
    <property type="molecule type" value="Genomic_DNA"/>
</dbReference>
<dbReference type="GO" id="GO:0005524">
    <property type="term" value="F:ATP binding"/>
    <property type="evidence" value="ECO:0007669"/>
    <property type="project" value="UniProtKB-UniRule"/>
</dbReference>
<dbReference type="InterPro" id="IPR038385">
    <property type="entry name" value="Sua5/YwlC_C"/>
</dbReference>